<dbReference type="PANTHER" id="PTHR13950">
    <property type="entry name" value="RABCONNECTIN-RELATED"/>
    <property type="match status" value="1"/>
</dbReference>
<dbReference type="SUPFAM" id="SSF81606">
    <property type="entry name" value="PP2C-like"/>
    <property type="match status" value="2"/>
</dbReference>
<feature type="region of interest" description="Disordered" evidence="5">
    <location>
        <begin position="3354"/>
        <end position="3635"/>
    </location>
</feature>
<dbReference type="InterPro" id="IPR036322">
    <property type="entry name" value="WD40_repeat_dom_sf"/>
</dbReference>
<comment type="similarity">
    <text evidence="4">Belongs to the PP2C family.</text>
</comment>
<dbReference type="PANTHER" id="PTHR13950:SF9">
    <property type="entry name" value="RABCONNECTIN-3A"/>
    <property type="match status" value="1"/>
</dbReference>
<dbReference type="PROSITE" id="PS01032">
    <property type="entry name" value="PPM_1"/>
    <property type="match status" value="1"/>
</dbReference>
<dbReference type="Pfam" id="PF00481">
    <property type="entry name" value="PP2C"/>
    <property type="match status" value="2"/>
</dbReference>
<dbReference type="InterPro" id="IPR022033">
    <property type="entry name" value="Rav1p_C"/>
</dbReference>
<dbReference type="PROSITE" id="PS50294">
    <property type="entry name" value="WD_REPEATS_REGION"/>
    <property type="match status" value="1"/>
</dbReference>
<keyword evidence="2 4" id="KW-0378">Hydrolase</keyword>
<feature type="compositionally biased region" description="Low complexity" evidence="5">
    <location>
        <begin position="364"/>
        <end position="378"/>
    </location>
</feature>
<dbReference type="CDD" id="cd00143">
    <property type="entry name" value="PP2Cc"/>
    <property type="match status" value="1"/>
</dbReference>
<dbReference type="InterPro" id="IPR001932">
    <property type="entry name" value="PPM-type_phosphatase-like_dom"/>
</dbReference>
<feature type="region of interest" description="Disordered" evidence="5">
    <location>
        <begin position="2056"/>
        <end position="2088"/>
    </location>
</feature>
<feature type="region of interest" description="Disordered" evidence="5">
    <location>
        <begin position="3275"/>
        <end position="3294"/>
    </location>
</feature>
<dbReference type="PROSITE" id="PS50082">
    <property type="entry name" value="WD_REPEATS_2"/>
    <property type="match status" value="1"/>
</dbReference>
<feature type="compositionally biased region" description="Basic and acidic residues" evidence="5">
    <location>
        <begin position="3553"/>
        <end position="3564"/>
    </location>
</feature>
<organism evidence="6">
    <name type="scientific">Cyprideis torosa</name>
    <dbReference type="NCBI Taxonomy" id="163714"/>
    <lineage>
        <taxon>Eukaryota</taxon>
        <taxon>Metazoa</taxon>
        <taxon>Ecdysozoa</taxon>
        <taxon>Arthropoda</taxon>
        <taxon>Crustacea</taxon>
        <taxon>Oligostraca</taxon>
        <taxon>Ostracoda</taxon>
        <taxon>Podocopa</taxon>
        <taxon>Podocopida</taxon>
        <taxon>Cytherocopina</taxon>
        <taxon>Cytheroidea</taxon>
        <taxon>Cytherideidae</taxon>
        <taxon>Cyprideis</taxon>
    </lineage>
</organism>
<dbReference type="GO" id="GO:0046872">
    <property type="term" value="F:metal ion binding"/>
    <property type="evidence" value="ECO:0007669"/>
    <property type="project" value="UniProtKB-KW"/>
</dbReference>
<protein>
    <submittedName>
        <fullName evidence="6">Uncharacterized protein</fullName>
    </submittedName>
</protein>
<dbReference type="InterPro" id="IPR052208">
    <property type="entry name" value="DmX-like/RAVE_component"/>
</dbReference>
<proteinExistence type="inferred from homology"/>
<accession>A0A7R8ZJ93</accession>
<dbReference type="PROSITE" id="PS51746">
    <property type="entry name" value="PPM_2"/>
    <property type="match status" value="1"/>
</dbReference>
<feature type="compositionally biased region" description="Acidic residues" evidence="5">
    <location>
        <begin position="2063"/>
        <end position="2080"/>
    </location>
</feature>
<feature type="compositionally biased region" description="Low complexity" evidence="5">
    <location>
        <begin position="3602"/>
        <end position="3619"/>
    </location>
</feature>
<dbReference type="GO" id="GO:0007035">
    <property type="term" value="P:vacuolar acidification"/>
    <property type="evidence" value="ECO:0007669"/>
    <property type="project" value="TreeGrafter"/>
</dbReference>
<dbReference type="InterPro" id="IPR015943">
    <property type="entry name" value="WD40/YVTN_repeat-like_dom_sf"/>
</dbReference>
<dbReference type="OrthoDB" id="342131at2759"/>
<dbReference type="InterPro" id="IPR000222">
    <property type="entry name" value="PP2C_BS"/>
</dbReference>
<dbReference type="Pfam" id="PF00400">
    <property type="entry name" value="WD40"/>
    <property type="match status" value="2"/>
</dbReference>
<feature type="compositionally biased region" description="Basic and acidic residues" evidence="5">
    <location>
        <begin position="2575"/>
        <end position="2588"/>
    </location>
</feature>
<dbReference type="SMART" id="SM00320">
    <property type="entry name" value="WD40"/>
    <property type="match status" value="10"/>
</dbReference>
<dbReference type="SUPFAM" id="SSF50978">
    <property type="entry name" value="WD40 repeat-like"/>
    <property type="match status" value="2"/>
</dbReference>
<dbReference type="InterPro" id="IPR036457">
    <property type="entry name" value="PPM-type-like_dom_sf"/>
</dbReference>
<gene>
    <name evidence="6" type="ORF">CTOB1V02_LOCUS295</name>
</gene>
<sequence length="3978" mass="438979">MNCHQILTGACNAGDRTFSVGSVEGVAFTAYAAGCNIVILAKNFERVQIIPGVVHSNTQIRCIDCSTDTGKIAAAYGSTVVIYEPVPLVSHNSSHKLDYRWLQTSQVDADCTINTLAWDQEGTRLLTAGEKLQLWENKVEQELADNGDCIPEETESLESKHVRFDLGADDMQEVEEVEIRWECIWSTTPASPVMFLAYSCDGSLFATAGENDRLVKIWFESRENTMGRSMERTLSSVGSQSSASEISYSYVYVAHPRAVSGFQWRKTSKYMPKASVANMLVTSCRDNICRIWVETILPDDGLVSVNHFAPYSGNIPKFKTQRHRHRFLQRLKHMKTCFHFRRRVQMMGSQGPANKGGVGAVTNTPSGTGPSSSTAPATMLPSDLSAHELHTGVPPPSPVPAVYHFHLAASINAETDIPLVPSMVAKDPEKDHHQFVLHWVNSKEMQFTEQAEEILLQLGKKALGADSNGMGNGTVESPTPGSAGSEGPTVEDSDDDDSEEIGDGSKPGLTLKAPEGPFPAAPSPNMTLMSNTTSLNSIATATDTSSPVNPPLGDALDRKIEALLKDWHHSADLLFAVHPVDGSFLVWTIHFLDEFHPGSFRQAQVTFSSRLPNALPLGDALSMSSNLALYSNHILLDLKHALRLDTLLVQDMQSAIQRKCDETTRTTEFHDPEEVEPLQEYSDGPSPTISMLSKHDNGTLNLWKITFAENSKYSTILSIGHASRVCGHRYGVNALVSHPVLPLLLSTSHHNATSDCLLHDSSGPCSELILWKIDPVGPLSKSGGITELAHSIRIVSQQSTARPGCIIELDFIQGSIVDWGISLFFHVFQEQMVHGGAVKEQEAEEALDAMNPHCQAMVDLHTSCSFRESFYLALVTCHKEEGTNVHMWKLTLASQGAIAPGTLTPSNFESPTPYSQLSQVPENGSISDSFRFQINDSVVEENEDKLLPYAPVPVIVATTKLGSQKLPLPAGVRILDATPAAGHLSSASIYPACYAPYLIASACSDRTLRFWKCQVVDKAGDGPGFEWSEWELLSRENSCSAIELLGKPMGISAAYSGRVAAIYKSVTPIDNGDNGGAKVKLCVAIYECESTGGSEWALEDTIMLKEIHESHRGETALEEMDLTLVRDAHLAERRQRALDSIMKTFSHEDLYSMGENEHCGLKESFHGLLAVPSFSTLQKLRKVVAEKPHAEPPLERKHLMQVDWVSREDGSHILTISYGEKMSLFTPVSSDVAQMNLKAMKEQQHSRPVLKKTSSMVMSNTPPDEVRWMRVRQVALKTADGMPPLPMQLSWTRHGILVVGMDTEIHIYSQWRPAGSSDLDLPVDDTLKSRSLTEQDLRSLAQGSASRMRQVGSLTNLTRNYSYNSTADALRKGKTRIEAPAPVDEFPDFGLFEASRIVCPILPQYHPKQLMELLNSGKIRRVKAILAHLVRCIISSESKGQPTNTTVFSQSVEEDDKKWGRSRALSISGAMISGGASMAENFEEVTLDYVEINAVPPLPLWLLLLADSESKVVTGQQQDSETDYSGLFGGVSESENDKSLEDVLSEDMSSSPKGRRASVPQSTFGFAYFGLRESRQLSRLLTHTHLPGLSSLDQMHLLALADTVASCNVDFAEKFAIREEQAKVAKENLQGIAGKAPQDSLDDCGLRFLLAMRHHIYLMRCLPRGQRAPLQVKGMATSNLVWAFHSESEEELLQLLPSYDRGDLTWPELRELGAGWWLRNNTLLRRCMEKVAKAAFSAKKDPLDAALYYLAMKKKSLVWGLFRSVQDERMTQFFANNFNEDRWRKAALKNAFALLGKQRFEHAVAFFLLGSALHDAIEVCINKLNDFQLAMVICRLYQGELETTPKGLRQLLQEHILGQKAEGPEDLSKAHPDAFLRSMAHWILGDYSGSLNTLLQTNVGTAHSEFQSKCRSDTADPSVFNFYVYLRTHPLLLRQLTINQDVKRSFLSVGRRASTDNQLLAEDGITPMERRLYFTTAHSHFQAGCPTLALEVLSKLPGLVKENANNLILPDTVTVDSAKSSGDALIATGTLQASTKSALDTSSTFDWSAPVTRESDELKLSWSDDEEEDSEAEEKSDVEEDKTKSGDSALLASAGREVRVLDIMAQQLKYIACLQILMEELSTLANGCETDGGQMRYHLYIWLERMVDALRQLCGYGAADEEEGSAEKPTLHEILLADKLDFEEKLQRAAKRREWLKRNQTLLRTLHSYCALHGASGGGLATVRVELIILLQELQQERLHQQLQSPLPLPTTIPLIAASVAANKTVVNDPIRSLQSWVHDTLSAIVDMSCPPMPGTCDYRRMFVLRDLSIALSTSIYQSLCDSDAFLLKQQQGGSGSSVMDVDSLLQRSVVYQNSHLTAGYRRRRALSSADEPPEEVATPPNKWPGVTSLRALLTHARDEDSPRLNGLLCEAFISTYMSLLVFGLATCDCHVLYRLASQSFSETTWAALFGGGAKKLLKVSTPKPSVGGVAGDSKEGETGIFNTLNKQRLKLNMRLLSLSGSQGMSSKQNMKQDRPTFREMFVPPMRSILSQLMQKLELPHDMGDIDYDSSESVGSEPEEEVEEEYDDPLAENVFEEKPRKRQTENVEHSDPRSYSWGIIRYALVKVAQSYLMKFLSVAGLEMQGPPDGYIPGCYVEPYVGGPAMSKYKAILIPTNTPFLASPGRSVRPIKRLWQYLVHQEIVQDIFIRYIFSSRRRAMSVSSSIVAVRDDTAIDSGVMENTTVQSTLKQPLTESSLLAPVKIIHKEQDSVSAFCINQVTPGLMALATLREIQELDISLLLQAPACLEDECEFDILNLHSDPDAMATSAFLAVSDRSSLGGASSSGGAGPSTQNGHNPSIDHGKLSHGKATSLVVQRKVEQVKRLSAHPLLPLYLSGSQDGSVSMWEWGHLNRVSQPRTPANFAKVTRCRFSNHGTKFGVADADGNVSLWQVGLSALSNRPYFTLQCHSKTTSDFIFVGSSSLMATAGYGAENKNLGLWDTLLPQRKSLVYMLNCHEQGANCLVYAPQHQVIISGGRKGDIAMFDIRQKVLRHTFTAHHHSAIKCITMDPHEEFFVTGSADGDIKVWGLGIHNLLYSFPAEHARSSFFKNMGQGVTQLEVPIVICCWSPNGRRGRDTQTSEMGAYLSKPDTKKDSCLLRNVDLTIGASSMRGWRAKHESAQNVISKFGKDEDSFFAIYDGHGGPEISIYVALHLPALLLDKLQCSEDHKSPNEMFIEVFREIDHDLANPLNLPFLSHLAGKDVLNRFKKESEQEELAGLLMDAEMDLENVVASYEDGSELDEERPRQQNNQNQENTIAFDAAKFHGLKSDVIRKVLMDDRLAIQRFIAKDAGLKPPPRKFFRCGGRLFNPEFKFSDEVDQKNENPNPPDFQRPSCRAIAGSTLSIDSEAGPSEAQNPDVLEKTAESEEDDNRTDEKLPREIATIDNSSSKPKENSTKGNQFESIERSVSDATGDGVQRMKIENGNGNQELLIENFKEDSGSQGSTSCDCKEAPKSGVQKNGQAVSSENNASNGNTLSEPPCKKVCLKTSSPSHSADREEDENAEHNSSTLTTDSKEDSFEHGRASNDSQEDSGKSGKEESEESDNPIKKYIEETESSDIESESSGLNDISIEQESDSSSCADVSPTAVESDSEYDHELEEVGIDLDSSFSDEEDLAYNFRNDVLADDERPAFMSGSTALCVLLQKDKLFLASVGNSLCVLGTADGKALELNSKHSPKDPAEKKRIFAAKGKVTDNGLINGGAGISRTLGDHLYKSDSTLTYENQLISSVPEVKEHQLTEEDEFMVFQHSMGGCCPLWRNGNDERKLTYRAYVESFKERSCDVCCRWIPVRRSNRVGPEVAPTDIVDGGDSDRGRVVEFVNVGHSGESRLLRVVRRKAVFPCKPLSCFNSMTSLDSTSIDSYLKEFEDVGMYPDSTSNSQEHKVDVSGQGVVNPVFQDDDGDGLSSPSPHCFRSTVDSASSFPKVWNLPESMWDVIVGK</sequence>
<keyword evidence="3 4" id="KW-0904">Protein phosphatase</keyword>
<feature type="compositionally biased region" description="Acidic residues" evidence="5">
    <location>
        <begin position="2557"/>
        <end position="2570"/>
    </location>
</feature>
<feature type="region of interest" description="Disordered" evidence="5">
    <location>
        <begin position="467"/>
        <end position="530"/>
    </location>
</feature>
<feature type="region of interest" description="Disordered" evidence="5">
    <location>
        <begin position="2544"/>
        <end position="2588"/>
    </location>
</feature>
<feature type="compositionally biased region" description="Polar residues" evidence="5">
    <location>
        <begin position="3497"/>
        <end position="3517"/>
    </location>
</feature>
<dbReference type="EMBL" id="OB660042">
    <property type="protein sequence ID" value="CAD7222283.1"/>
    <property type="molecule type" value="Genomic_DNA"/>
</dbReference>
<evidence type="ECO:0000256" key="1">
    <source>
        <dbReference type="ARBA" id="ARBA00022723"/>
    </source>
</evidence>
<dbReference type="GO" id="GO:0004721">
    <property type="term" value="F:phosphoprotein phosphatase activity"/>
    <property type="evidence" value="ECO:0007669"/>
    <property type="project" value="UniProtKB-KW"/>
</dbReference>
<dbReference type="Pfam" id="PF12234">
    <property type="entry name" value="Rav1p_C"/>
    <property type="match status" value="1"/>
</dbReference>
<evidence type="ECO:0000256" key="5">
    <source>
        <dbReference type="SAM" id="MobiDB-lite"/>
    </source>
</evidence>
<evidence type="ECO:0000256" key="3">
    <source>
        <dbReference type="ARBA" id="ARBA00022912"/>
    </source>
</evidence>
<evidence type="ECO:0000256" key="4">
    <source>
        <dbReference type="RuleBase" id="RU003465"/>
    </source>
</evidence>
<dbReference type="InterPro" id="IPR001680">
    <property type="entry name" value="WD40_rpt"/>
</dbReference>
<keyword evidence="1" id="KW-0479">Metal-binding</keyword>
<feature type="region of interest" description="Disordered" evidence="5">
    <location>
        <begin position="1514"/>
        <end position="1558"/>
    </location>
</feature>
<dbReference type="Gene3D" id="3.60.40.10">
    <property type="entry name" value="PPM-type phosphatase domain"/>
    <property type="match status" value="2"/>
</dbReference>
<feature type="region of interest" description="Disordered" evidence="5">
    <location>
        <begin position="2364"/>
        <end position="2384"/>
    </location>
</feature>
<evidence type="ECO:0000313" key="6">
    <source>
        <dbReference type="EMBL" id="CAD7222283.1"/>
    </source>
</evidence>
<feature type="region of interest" description="Disordered" evidence="5">
    <location>
        <begin position="2821"/>
        <end position="2845"/>
    </location>
</feature>
<dbReference type="SMART" id="SM00332">
    <property type="entry name" value="PP2Cc"/>
    <property type="match status" value="1"/>
</dbReference>
<reference evidence="6" key="1">
    <citation type="submission" date="2020-11" db="EMBL/GenBank/DDBJ databases">
        <authorList>
            <person name="Tran Van P."/>
        </authorList>
    </citation>
    <scope>NUCLEOTIDE SEQUENCE</scope>
</reference>
<feature type="region of interest" description="Disordered" evidence="5">
    <location>
        <begin position="349"/>
        <end position="379"/>
    </location>
</feature>
<feature type="compositionally biased region" description="Acidic residues" evidence="5">
    <location>
        <begin position="489"/>
        <end position="502"/>
    </location>
</feature>
<dbReference type="GO" id="GO:0043291">
    <property type="term" value="C:RAVE complex"/>
    <property type="evidence" value="ECO:0007669"/>
    <property type="project" value="TreeGrafter"/>
</dbReference>
<dbReference type="Gene3D" id="2.130.10.10">
    <property type="entry name" value="YVTN repeat-like/Quinoprotein amine dehydrogenase"/>
    <property type="match status" value="2"/>
</dbReference>
<evidence type="ECO:0000256" key="2">
    <source>
        <dbReference type="ARBA" id="ARBA00022801"/>
    </source>
</evidence>
<name>A0A7R8ZJ93_9CRUS</name>